<evidence type="ECO:0000313" key="2">
    <source>
        <dbReference type="EMBL" id="SMD24682.1"/>
    </source>
</evidence>
<dbReference type="AlphaFoldDB" id="A0A1W2FSH7"/>
<dbReference type="eggNOG" id="COG1846">
    <property type="taxonomic scope" value="Bacteria"/>
</dbReference>
<dbReference type="PANTHER" id="PTHR33164">
    <property type="entry name" value="TRANSCRIPTIONAL REGULATOR, MARR FAMILY"/>
    <property type="match status" value="1"/>
</dbReference>
<dbReference type="InterPro" id="IPR036388">
    <property type="entry name" value="WH-like_DNA-bd_sf"/>
</dbReference>
<accession>A0A1W2FSH7</accession>
<dbReference type="Pfam" id="PF01047">
    <property type="entry name" value="MarR"/>
    <property type="match status" value="1"/>
</dbReference>
<evidence type="ECO:0000313" key="3">
    <source>
        <dbReference type="Proteomes" id="UP000192840"/>
    </source>
</evidence>
<dbReference type="PANTHER" id="PTHR33164:SF94">
    <property type="entry name" value="TRANSCRIPTIONAL REGULATORY PROTEIN-RELATED"/>
    <property type="match status" value="1"/>
</dbReference>
<sequence>MTFSAICGNTAPLGYNCAMTRSKVDITSVDALADAVLTASRLLVAISARSIAAAGDTITLPQFRVLVVLQSRGPMKLTTLAELLGVNPSTATRTVDRLLAMETVARQPNPASRREVVIELTESGKKLVRDVTRRRRAGIRKIVERMPEDHRQGLIDALTAFATAGGEPAVNGSDLGWI</sequence>
<gene>
    <name evidence="2" type="ORF">SAMN05660733_07796</name>
</gene>
<name>A0A1W2FSH7_9PSEU</name>
<proteinExistence type="predicted"/>
<dbReference type="SMART" id="SM00347">
    <property type="entry name" value="HTH_MARR"/>
    <property type="match status" value="1"/>
</dbReference>
<feature type="domain" description="HTH marR-type" evidence="1">
    <location>
        <begin position="29"/>
        <end position="163"/>
    </location>
</feature>
<evidence type="ECO:0000259" key="1">
    <source>
        <dbReference type="PROSITE" id="PS50995"/>
    </source>
</evidence>
<dbReference type="PROSITE" id="PS50995">
    <property type="entry name" value="HTH_MARR_2"/>
    <property type="match status" value="1"/>
</dbReference>
<keyword evidence="2" id="KW-0238">DNA-binding</keyword>
<dbReference type="GO" id="GO:0003700">
    <property type="term" value="F:DNA-binding transcription factor activity"/>
    <property type="evidence" value="ECO:0007669"/>
    <property type="project" value="InterPro"/>
</dbReference>
<reference evidence="3" key="1">
    <citation type="submission" date="2017-04" db="EMBL/GenBank/DDBJ databases">
        <authorList>
            <person name="Varghese N."/>
            <person name="Submissions S."/>
        </authorList>
    </citation>
    <scope>NUCLEOTIDE SEQUENCE [LARGE SCALE GENOMIC DNA]</scope>
    <source>
        <strain evidence="3">DSM 44073</strain>
    </source>
</reference>
<dbReference type="STRING" id="40571.SAMN05660733_07796"/>
<protein>
    <submittedName>
        <fullName evidence="2">DNA-binding transcriptional regulator, MarR family</fullName>
    </submittedName>
</protein>
<dbReference type="InterPro" id="IPR039422">
    <property type="entry name" value="MarR/SlyA-like"/>
</dbReference>
<keyword evidence="3" id="KW-1185">Reference proteome</keyword>
<dbReference type="SUPFAM" id="SSF46785">
    <property type="entry name" value="Winged helix' DNA-binding domain"/>
    <property type="match status" value="1"/>
</dbReference>
<dbReference type="GO" id="GO:0003677">
    <property type="term" value="F:DNA binding"/>
    <property type="evidence" value="ECO:0007669"/>
    <property type="project" value="UniProtKB-KW"/>
</dbReference>
<dbReference type="EMBL" id="FWYC01000022">
    <property type="protein sequence ID" value="SMD24682.1"/>
    <property type="molecule type" value="Genomic_DNA"/>
</dbReference>
<organism evidence="2 3">
    <name type="scientific">Lentzea albidocapillata</name>
    <dbReference type="NCBI Taxonomy" id="40571"/>
    <lineage>
        <taxon>Bacteria</taxon>
        <taxon>Bacillati</taxon>
        <taxon>Actinomycetota</taxon>
        <taxon>Actinomycetes</taxon>
        <taxon>Pseudonocardiales</taxon>
        <taxon>Pseudonocardiaceae</taxon>
        <taxon>Lentzea</taxon>
    </lineage>
</organism>
<dbReference type="InterPro" id="IPR000835">
    <property type="entry name" value="HTH_MarR-typ"/>
</dbReference>
<dbReference type="GO" id="GO:0006950">
    <property type="term" value="P:response to stress"/>
    <property type="evidence" value="ECO:0007669"/>
    <property type="project" value="TreeGrafter"/>
</dbReference>
<dbReference type="Proteomes" id="UP000192840">
    <property type="component" value="Unassembled WGS sequence"/>
</dbReference>
<dbReference type="Gene3D" id="1.10.10.10">
    <property type="entry name" value="Winged helix-like DNA-binding domain superfamily/Winged helix DNA-binding domain"/>
    <property type="match status" value="1"/>
</dbReference>
<dbReference type="InterPro" id="IPR036390">
    <property type="entry name" value="WH_DNA-bd_sf"/>
</dbReference>